<evidence type="ECO:0008006" key="4">
    <source>
        <dbReference type="Google" id="ProtNLM"/>
    </source>
</evidence>
<feature type="transmembrane region" description="Helical" evidence="1">
    <location>
        <begin position="203"/>
        <end position="224"/>
    </location>
</feature>
<dbReference type="AlphaFoldDB" id="A0AAU0UKG6"/>
<evidence type="ECO:0000313" key="3">
    <source>
        <dbReference type="Proteomes" id="UP001329915"/>
    </source>
</evidence>
<feature type="transmembrane region" description="Helical" evidence="1">
    <location>
        <begin position="259"/>
        <end position="276"/>
    </location>
</feature>
<keyword evidence="1" id="KW-1133">Transmembrane helix</keyword>
<name>A0AAU0UKG6_9FIRM</name>
<reference evidence="2 3" key="1">
    <citation type="submission" date="2023-04" db="EMBL/GenBank/DDBJ databases">
        <authorList>
            <person name="Hsu D."/>
        </authorList>
    </citation>
    <scope>NUCLEOTIDE SEQUENCE [LARGE SCALE GENOMIC DNA]</scope>
    <source>
        <strain evidence="2 3">MK1</strain>
    </source>
</reference>
<feature type="transmembrane region" description="Helical" evidence="1">
    <location>
        <begin position="6"/>
        <end position="23"/>
    </location>
</feature>
<accession>A0AAU0UKG6</accession>
<protein>
    <recommendedName>
        <fullName evidence="4">CO dehydrogenase/acetyl-CoA synthase delta subunit TIM barrel domain-containing protein</fullName>
    </recommendedName>
</protein>
<evidence type="ECO:0000256" key="1">
    <source>
        <dbReference type="SAM" id="Phobius"/>
    </source>
</evidence>
<gene>
    <name evidence="2" type="ORF">MFMK1_001654</name>
</gene>
<feature type="transmembrane region" description="Helical" evidence="1">
    <location>
        <begin position="35"/>
        <end position="57"/>
    </location>
</feature>
<keyword evidence="3" id="KW-1185">Reference proteome</keyword>
<dbReference type="EMBL" id="CP121694">
    <property type="protein sequence ID" value="WRO21833.1"/>
    <property type="molecule type" value="Genomic_DNA"/>
</dbReference>
<feature type="transmembrane region" description="Helical" evidence="1">
    <location>
        <begin position="230"/>
        <end position="247"/>
    </location>
</feature>
<evidence type="ECO:0000313" key="2">
    <source>
        <dbReference type="EMBL" id="WRO21833.1"/>
    </source>
</evidence>
<feature type="transmembrane region" description="Helical" evidence="1">
    <location>
        <begin position="77"/>
        <end position="93"/>
    </location>
</feature>
<proteinExistence type="predicted"/>
<sequence length="340" mass="38236">MTWLQMLLIFLPLAVIWNLLRRRKFVPDKTLQTEFVALPVSVDVIGYAKALTAWLFLFTRTFTITPGVYYMGTYDPEAPLLVTGNYFLTLFSLRRRLGNRNVRILVIDTEGINVWCSSGKGKFSAVEIIEKARACHLLAGEESLRLILPKFSMAGVKLNELRSAGIKPVIGPLYAKDLPTYLEGTVLRHRTEDKVRFNLEQRFFTAVPTAIQFFYNFLGIYVVTLGWLDQIIVMIAVGLAFFYPLLFPYLPGKLFATKGISLGIIMVVLFAGYYSLFSPTALIANCYLAPFIFATAILVGLGYTGNSPISNYSRVREEIAAFLPVIVIAYILALVLYVVF</sequence>
<keyword evidence="1" id="KW-0812">Transmembrane</keyword>
<feature type="transmembrane region" description="Helical" evidence="1">
    <location>
        <begin position="319"/>
        <end position="339"/>
    </location>
</feature>
<organism evidence="2 3">
    <name type="scientific">Metallumcola ferriviriculae</name>
    <dbReference type="NCBI Taxonomy" id="3039180"/>
    <lineage>
        <taxon>Bacteria</taxon>
        <taxon>Bacillati</taxon>
        <taxon>Bacillota</taxon>
        <taxon>Clostridia</taxon>
        <taxon>Neomoorellales</taxon>
        <taxon>Desulfitibacteraceae</taxon>
        <taxon>Metallumcola</taxon>
    </lineage>
</organism>
<dbReference type="Gene3D" id="3.40.50.11600">
    <property type="match status" value="1"/>
</dbReference>
<dbReference type="KEGG" id="dbc:MFMK1_001654"/>
<keyword evidence="1" id="KW-0472">Membrane</keyword>
<dbReference type="Proteomes" id="UP001329915">
    <property type="component" value="Chromosome"/>
</dbReference>
<dbReference type="RefSeq" id="WP_366924660.1">
    <property type="nucleotide sequence ID" value="NZ_CP121694.1"/>
</dbReference>
<feature type="transmembrane region" description="Helical" evidence="1">
    <location>
        <begin position="282"/>
        <end position="303"/>
    </location>
</feature>